<reference evidence="1 2" key="1">
    <citation type="submission" date="2023-03" db="EMBL/GenBank/DDBJ databases">
        <title>Bacillus Genome Sequencing.</title>
        <authorList>
            <person name="Dunlap C."/>
        </authorList>
    </citation>
    <scope>NUCLEOTIDE SEQUENCE [LARGE SCALE GENOMIC DNA]</scope>
    <source>
        <strain evidence="1 2">B-23453</strain>
    </source>
</reference>
<gene>
    <name evidence="1" type="ORF">P4T90_09365</name>
</gene>
<evidence type="ECO:0000313" key="1">
    <source>
        <dbReference type="EMBL" id="MED1203287.1"/>
    </source>
</evidence>
<comment type="caution">
    <text evidence="1">The sequence shown here is derived from an EMBL/GenBank/DDBJ whole genome shotgun (WGS) entry which is preliminary data.</text>
</comment>
<sequence>MQYVDWFVATIKDKFDMVVDSEEVSFEAYEFYHEELDELLIPEEHLKNFLTLYYSKHCCMWMMKVMNG</sequence>
<organism evidence="1 2">
    <name type="scientific">Heyndrickxia acidicola</name>
    <dbReference type="NCBI Taxonomy" id="209389"/>
    <lineage>
        <taxon>Bacteria</taxon>
        <taxon>Bacillati</taxon>
        <taxon>Bacillota</taxon>
        <taxon>Bacilli</taxon>
        <taxon>Bacillales</taxon>
        <taxon>Bacillaceae</taxon>
        <taxon>Heyndrickxia</taxon>
    </lineage>
</organism>
<dbReference type="RefSeq" id="WP_232317598.1">
    <property type="nucleotide sequence ID" value="NZ_JARMAB010000012.1"/>
</dbReference>
<evidence type="ECO:0000313" key="2">
    <source>
        <dbReference type="Proteomes" id="UP001341444"/>
    </source>
</evidence>
<proteinExistence type="predicted"/>
<keyword evidence="2" id="KW-1185">Reference proteome</keyword>
<protein>
    <submittedName>
        <fullName evidence="1">Uncharacterized protein</fullName>
    </submittedName>
</protein>
<dbReference type="EMBL" id="JARMAB010000012">
    <property type="protein sequence ID" value="MED1203287.1"/>
    <property type="molecule type" value="Genomic_DNA"/>
</dbReference>
<accession>A0ABU6MFY8</accession>
<name>A0ABU6MFY8_9BACI</name>
<dbReference type="Proteomes" id="UP001341444">
    <property type="component" value="Unassembled WGS sequence"/>
</dbReference>